<organism evidence="2 3">
    <name type="scientific">Arabis nemorensis</name>
    <dbReference type="NCBI Taxonomy" id="586526"/>
    <lineage>
        <taxon>Eukaryota</taxon>
        <taxon>Viridiplantae</taxon>
        <taxon>Streptophyta</taxon>
        <taxon>Embryophyta</taxon>
        <taxon>Tracheophyta</taxon>
        <taxon>Spermatophyta</taxon>
        <taxon>Magnoliopsida</taxon>
        <taxon>eudicotyledons</taxon>
        <taxon>Gunneridae</taxon>
        <taxon>Pentapetalae</taxon>
        <taxon>rosids</taxon>
        <taxon>malvids</taxon>
        <taxon>Brassicales</taxon>
        <taxon>Brassicaceae</taxon>
        <taxon>Arabideae</taxon>
        <taxon>Arabis</taxon>
    </lineage>
</organism>
<keyword evidence="3" id="KW-1185">Reference proteome</keyword>
<protein>
    <submittedName>
        <fullName evidence="2">Uncharacterized protein</fullName>
    </submittedName>
</protein>
<accession>A0A565CEB9</accession>
<proteinExistence type="predicted"/>
<name>A0A565CEB9_9BRAS</name>
<dbReference type="AlphaFoldDB" id="A0A565CEB9"/>
<evidence type="ECO:0000256" key="1">
    <source>
        <dbReference type="SAM" id="MobiDB-lite"/>
    </source>
</evidence>
<evidence type="ECO:0000313" key="2">
    <source>
        <dbReference type="EMBL" id="VVB12038.1"/>
    </source>
</evidence>
<dbReference type="Proteomes" id="UP000489600">
    <property type="component" value="Unassembled WGS sequence"/>
</dbReference>
<evidence type="ECO:0000313" key="3">
    <source>
        <dbReference type="Proteomes" id="UP000489600"/>
    </source>
</evidence>
<feature type="compositionally biased region" description="Low complexity" evidence="1">
    <location>
        <begin position="148"/>
        <end position="163"/>
    </location>
</feature>
<gene>
    <name evidence="2" type="ORF">ANE_LOCUS22482</name>
</gene>
<comment type="caution">
    <text evidence="2">The sequence shown here is derived from an EMBL/GenBank/DDBJ whole genome shotgun (WGS) entry which is preliminary data.</text>
</comment>
<reference evidence="2" key="1">
    <citation type="submission" date="2019-07" db="EMBL/GenBank/DDBJ databases">
        <authorList>
            <person name="Dittberner H."/>
        </authorList>
    </citation>
    <scope>NUCLEOTIDE SEQUENCE [LARGE SCALE GENOMIC DNA]</scope>
</reference>
<feature type="region of interest" description="Disordered" evidence="1">
    <location>
        <begin position="143"/>
        <end position="163"/>
    </location>
</feature>
<sequence>MAKKLLLPSKSSPTIFSPPIQPLPDLLERWIVAPEPPPPPLLDLLVTVTTFVGVPDETLSGLRGLGILRTYMSAPMESGKLSNCFVFSSRQTPQSPAKSPDLLQRMGRFHFLDPSLFSSPISLLLLTVSGDYDLKSTIGGCSQLPRRGSSSPTSHLGGSSADA</sequence>
<dbReference type="EMBL" id="CABITT030000007">
    <property type="protein sequence ID" value="VVB12038.1"/>
    <property type="molecule type" value="Genomic_DNA"/>
</dbReference>